<keyword evidence="10" id="KW-0812">Transmembrane</keyword>
<evidence type="ECO:0000256" key="1">
    <source>
        <dbReference type="ARBA" id="ARBA00000085"/>
    </source>
</evidence>
<feature type="domain" description="Histidine kinase" evidence="11">
    <location>
        <begin position="236"/>
        <end position="439"/>
    </location>
</feature>
<dbReference type="STRING" id="108003.B1C78_11380"/>
<dbReference type="SMART" id="SM00388">
    <property type="entry name" value="HisKA"/>
    <property type="match status" value="1"/>
</dbReference>
<evidence type="ECO:0000256" key="7">
    <source>
        <dbReference type="ARBA" id="ARBA00022741"/>
    </source>
</evidence>
<keyword evidence="7" id="KW-0547">Nucleotide-binding</keyword>
<dbReference type="Proteomes" id="UP000189462">
    <property type="component" value="Unassembled WGS sequence"/>
</dbReference>
<protein>
    <recommendedName>
        <fullName evidence="3">histidine kinase</fullName>
        <ecNumber evidence="3">2.7.13.3</ecNumber>
    </recommendedName>
</protein>
<evidence type="ECO:0000259" key="11">
    <source>
        <dbReference type="PROSITE" id="PS50109"/>
    </source>
</evidence>
<evidence type="ECO:0000313" key="13">
    <source>
        <dbReference type="EMBL" id="OOG23416.1"/>
    </source>
</evidence>
<keyword evidence="4" id="KW-1003">Cell membrane</keyword>
<comment type="catalytic activity">
    <reaction evidence="1">
        <text>ATP + protein L-histidine = ADP + protein N-phospho-L-histidine.</text>
        <dbReference type="EC" id="2.7.13.3"/>
    </reaction>
</comment>
<dbReference type="SMART" id="SM00304">
    <property type="entry name" value="HAMP"/>
    <property type="match status" value="1"/>
</dbReference>
<dbReference type="InterPro" id="IPR005467">
    <property type="entry name" value="His_kinase_dom"/>
</dbReference>
<evidence type="ECO:0000256" key="10">
    <source>
        <dbReference type="SAM" id="Phobius"/>
    </source>
</evidence>
<dbReference type="PRINTS" id="PR00344">
    <property type="entry name" value="BCTRLSENSOR"/>
</dbReference>
<dbReference type="InterPro" id="IPR003660">
    <property type="entry name" value="HAMP_dom"/>
</dbReference>
<dbReference type="SUPFAM" id="SSF158472">
    <property type="entry name" value="HAMP domain-like"/>
    <property type="match status" value="1"/>
</dbReference>
<dbReference type="SUPFAM" id="SSF47384">
    <property type="entry name" value="Homodimeric domain of signal transducing histidine kinase"/>
    <property type="match status" value="1"/>
</dbReference>
<dbReference type="InterPro" id="IPR004358">
    <property type="entry name" value="Sig_transdc_His_kin-like_C"/>
</dbReference>
<sequence>MAFFRLRLRSLFARTAAAIAVALIVYDLFSHAVLGYFLVGPMARRSADDLAQLMTLTAEMSVGMVDRNSDTPGSPPVDGAGLRLAEPGRPLTPGRYNPYLEFLEDSLRRRTGESVVIGQDSDGSDDWLWVDLATASGEVRLGFAARRLEIYPGAVVMVLLLVGALLTFGTALVYVRRITRPLARLSEAAGRVGQGEFTAPVPETGPEEIAGLTRSFNLMTRQVKELLAARTTMLAGISHDLRTPLARLGLSLELLSVRHDPELVERMRRDLEVMNSLIGEFLDIARGLEAEERVPVVLREMLDAIADDGRRIGEADVSVTGPSCRIVTRPVALRRVLMNLVDNALRYGGGKPVAITLRREADACAIHVLDQGPGIPEAERELVFRPFYRIEQSRNSASGGSGLGLSVAMQLAEVNGWELQLLPGPQGGTDAVLRIPDSGPCHRAKMPDGAATPRV</sequence>
<dbReference type="PANTHER" id="PTHR44936:SF10">
    <property type="entry name" value="SENSOR PROTEIN RSTB"/>
    <property type="match status" value="1"/>
</dbReference>
<dbReference type="SUPFAM" id="SSF55874">
    <property type="entry name" value="ATPase domain of HSP90 chaperone/DNA topoisomerase II/histidine kinase"/>
    <property type="match status" value="1"/>
</dbReference>
<dbReference type="InterPro" id="IPR003661">
    <property type="entry name" value="HisK_dim/P_dom"/>
</dbReference>
<keyword evidence="10" id="KW-0472">Membrane</keyword>
<dbReference type="InterPro" id="IPR036890">
    <property type="entry name" value="HATPase_C_sf"/>
</dbReference>
<dbReference type="Gene3D" id="1.10.8.500">
    <property type="entry name" value="HAMP domain in histidine kinase"/>
    <property type="match status" value="1"/>
</dbReference>
<dbReference type="SMART" id="SM00387">
    <property type="entry name" value="HATPase_c"/>
    <property type="match status" value="1"/>
</dbReference>
<dbReference type="EMBL" id="MVBK01000065">
    <property type="protein sequence ID" value="OOG23416.1"/>
    <property type="molecule type" value="Genomic_DNA"/>
</dbReference>
<keyword evidence="8" id="KW-0418">Kinase</keyword>
<comment type="subcellular location">
    <subcellularLocation>
        <location evidence="2">Cell membrane</location>
        <topology evidence="2">Multi-pass membrane protein</topology>
    </subcellularLocation>
</comment>
<evidence type="ECO:0000256" key="3">
    <source>
        <dbReference type="ARBA" id="ARBA00012438"/>
    </source>
</evidence>
<dbReference type="GO" id="GO:0000155">
    <property type="term" value="F:phosphorelay sensor kinase activity"/>
    <property type="evidence" value="ECO:0007669"/>
    <property type="project" value="InterPro"/>
</dbReference>
<dbReference type="EC" id="2.7.13.3" evidence="3"/>
<dbReference type="OrthoDB" id="9809567at2"/>
<name>A0A1V3NF60_9GAMM</name>
<dbReference type="CDD" id="cd06225">
    <property type="entry name" value="HAMP"/>
    <property type="match status" value="1"/>
</dbReference>
<organism evidence="13 14">
    <name type="scientific">Thioalkalivibrio denitrificans</name>
    <dbReference type="NCBI Taxonomy" id="108003"/>
    <lineage>
        <taxon>Bacteria</taxon>
        <taxon>Pseudomonadati</taxon>
        <taxon>Pseudomonadota</taxon>
        <taxon>Gammaproteobacteria</taxon>
        <taxon>Chromatiales</taxon>
        <taxon>Ectothiorhodospiraceae</taxon>
        <taxon>Thioalkalivibrio</taxon>
    </lineage>
</organism>
<dbReference type="PROSITE" id="PS50109">
    <property type="entry name" value="HIS_KIN"/>
    <property type="match status" value="1"/>
</dbReference>
<keyword evidence="10" id="KW-1133">Transmembrane helix</keyword>
<dbReference type="GO" id="GO:0005886">
    <property type="term" value="C:plasma membrane"/>
    <property type="evidence" value="ECO:0007669"/>
    <property type="project" value="UniProtKB-SubCell"/>
</dbReference>
<dbReference type="InterPro" id="IPR036097">
    <property type="entry name" value="HisK_dim/P_sf"/>
</dbReference>
<evidence type="ECO:0000256" key="5">
    <source>
        <dbReference type="ARBA" id="ARBA00022553"/>
    </source>
</evidence>
<evidence type="ECO:0000259" key="12">
    <source>
        <dbReference type="PROSITE" id="PS50885"/>
    </source>
</evidence>
<dbReference type="PANTHER" id="PTHR44936">
    <property type="entry name" value="SENSOR PROTEIN CREC"/>
    <property type="match status" value="1"/>
</dbReference>
<evidence type="ECO:0000256" key="9">
    <source>
        <dbReference type="ARBA" id="ARBA00022840"/>
    </source>
</evidence>
<dbReference type="Gene3D" id="3.30.565.10">
    <property type="entry name" value="Histidine kinase-like ATPase, C-terminal domain"/>
    <property type="match status" value="1"/>
</dbReference>
<gene>
    <name evidence="13" type="ORF">B1C78_11380</name>
</gene>
<dbReference type="RefSeq" id="WP_077279280.1">
    <property type="nucleotide sequence ID" value="NZ_MVBK01000065.1"/>
</dbReference>
<keyword evidence="9" id="KW-0067">ATP-binding</keyword>
<dbReference type="CDD" id="cd00082">
    <property type="entry name" value="HisKA"/>
    <property type="match status" value="1"/>
</dbReference>
<keyword evidence="5" id="KW-0597">Phosphoprotein</keyword>
<evidence type="ECO:0000256" key="8">
    <source>
        <dbReference type="ARBA" id="ARBA00022777"/>
    </source>
</evidence>
<comment type="caution">
    <text evidence="13">The sequence shown here is derived from an EMBL/GenBank/DDBJ whole genome shotgun (WGS) entry which is preliminary data.</text>
</comment>
<feature type="transmembrane region" description="Helical" evidence="10">
    <location>
        <begin position="150"/>
        <end position="175"/>
    </location>
</feature>
<dbReference type="Pfam" id="PF02518">
    <property type="entry name" value="HATPase_c"/>
    <property type="match status" value="1"/>
</dbReference>
<dbReference type="CDD" id="cd00075">
    <property type="entry name" value="HATPase"/>
    <property type="match status" value="1"/>
</dbReference>
<keyword evidence="6" id="KW-0808">Transferase</keyword>
<evidence type="ECO:0000313" key="14">
    <source>
        <dbReference type="Proteomes" id="UP000189462"/>
    </source>
</evidence>
<dbReference type="InterPro" id="IPR050980">
    <property type="entry name" value="2C_sensor_his_kinase"/>
</dbReference>
<feature type="domain" description="HAMP" evidence="12">
    <location>
        <begin position="176"/>
        <end position="228"/>
    </location>
</feature>
<dbReference type="GO" id="GO:0005524">
    <property type="term" value="F:ATP binding"/>
    <property type="evidence" value="ECO:0007669"/>
    <property type="project" value="UniProtKB-KW"/>
</dbReference>
<dbReference type="InterPro" id="IPR003594">
    <property type="entry name" value="HATPase_dom"/>
</dbReference>
<evidence type="ECO:0000256" key="2">
    <source>
        <dbReference type="ARBA" id="ARBA00004651"/>
    </source>
</evidence>
<dbReference type="AlphaFoldDB" id="A0A1V3NF60"/>
<accession>A0A1V3NF60</accession>
<evidence type="ECO:0000256" key="6">
    <source>
        <dbReference type="ARBA" id="ARBA00022679"/>
    </source>
</evidence>
<dbReference type="Gene3D" id="1.10.287.130">
    <property type="match status" value="1"/>
</dbReference>
<dbReference type="Pfam" id="PF00672">
    <property type="entry name" value="HAMP"/>
    <property type="match status" value="1"/>
</dbReference>
<evidence type="ECO:0000256" key="4">
    <source>
        <dbReference type="ARBA" id="ARBA00022475"/>
    </source>
</evidence>
<feature type="transmembrane region" description="Helical" evidence="10">
    <location>
        <begin position="12"/>
        <end position="39"/>
    </location>
</feature>
<dbReference type="Pfam" id="PF00512">
    <property type="entry name" value="HisKA"/>
    <property type="match status" value="1"/>
</dbReference>
<proteinExistence type="predicted"/>
<dbReference type="PROSITE" id="PS50885">
    <property type="entry name" value="HAMP"/>
    <property type="match status" value="1"/>
</dbReference>
<keyword evidence="14" id="KW-1185">Reference proteome</keyword>
<reference evidence="13 14" key="1">
    <citation type="submission" date="2017-02" db="EMBL/GenBank/DDBJ databases">
        <title>Genomic diversity within the haloalkaliphilic genus Thioalkalivibrio.</title>
        <authorList>
            <person name="Ahn A.-C."/>
            <person name="Meier-Kolthoff J."/>
            <person name="Overmars L."/>
            <person name="Richter M."/>
            <person name="Woyke T."/>
            <person name="Sorokin D.Y."/>
            <person name="Muyzer G."/>
        </authorList>
    </citation>
    <scope>NUCLEOTIDE SEQUENCE [LARGE SCALE GENOMIC DNA]</scope>
    <source>
        <strain evidence="13 14">ALJD</strain>
    </source>
</reference>